<dbReference type="CDD" id="cd00167">
    <property type="entry name" value="SANT"/>
    <property type="match status" value="1"/>
</dbReference>
<keyword evidence="1" id="KW-0805">Transcription regulation</keyword>
<evidence type="ECO:0000256" key="3">
    <source>
        <dbReference type="ARBA" id="ARBA00023163"/>
    </source>
</evidence>
<dbReference type="PANTHER" id="PTHR46621:SF1">
    <property type="entry name" value="SNRNA-ACTIVATING PROTEIN COMPLEX SUBUNIT 4"/>
    <property type="match status" value="1"/>
</dbReference>
<dbReference type="InterPro" id="IPR009057">
    <property type="entry name" value="Homeodomain-like_sf"/>
</dbReference>
<feature type="domain" description="HTH myb-type" evidence="7">
    <location>
        <begin position="151"/>
        <end position="207"/>
    </location>
</feature>
<keyword evidence="4" id="KW-0539">Nucleus</keyword>
<accession>A0A7S3PV57</accession>
<dbReference type="PROSITE" id="PS50090">
    <property type="entry name" value="MYB_LIKE"/>
    <property type="match status" value="2"/>
</dbReference>
<dbReference type="InterPro" id="IPR051575">
    <property type="entry name" value="Myb-like_DNA-bd"/>
</dbReference>
<evidence type="ECO:0000256" key="4">
    <source>
        <dbReference type="ARBA" id="ARBA00023242"/>
    </source>
</evidence>
<dbReference type="EMBL" id="HBIO01001996">
    <property type="protein sequence ID" value="CAE0456599.1"/>
    <property type="molecule type" value="Transcribed_RNA"/>
</dbReference>
<dbReference type="SUPFAM" id="SSF46689">
    <property type="entry name" value="Homeodomain-like"/>
    <property type="match status" value="2"/>
</dbReference>
<dbReference type="PANTHER" id="PTHR46621">
    <property type="entry name" value="SNRNA-ACTIVATING PROTEIN COMPLEX SUBUNIT 4"/>
    <property type="match status" value="1"/>
</dbReference>
<dbReference type="GO" id="GO:0000978">
    <property type="term" value="F:RNA polymerase II cis-regulatory region sequence-specific DNA binding"/>
    <property type="evidence" value="ECO:0007669"/>
    <property type="project" value="TreeGrafter"/>
</dbReference>
<dbReference type="PROSITE" id="PS51294">
    <property type="entry name" value="HTH_MYB"/>
    <property type="match status" value="1"/>
</dbReference>
<dbReference type="CDD" id="cd11660">
    <property type="entry name" value="SANT_TRF"/>
    <property type="match status" value="1"/>
</dbReference>
<name>A0A7S3PV57_9STRA</name>
<organism evidence="8">
    <name type="scientific">Chaetoceros debilis</name>
    <dbReference type="NCBI Taxonomy" id="122233"/>
    <lineage>
        <taxon>Eukaryota</taxon>
        <taxon>Sar</taxon>
        <taxon>Stramenopiles</taxon>
        <taxon>Ochrophyta</taxon>
        <taxon>Bacillariophyta</taxon>
        <taxon>Coscinodiscophyceae</taxon>
        <taxon>Chaetocerotophycidae</taxon>
        <taxon>Chaetocerotales</taxon>
        <taxon>Chaetocerotaceae</taxon>
        <taxon>Chaetoceros</taxon>
    </lineage>
</organism>
<sequence length="387" mass="44433">MFGGGNDNHGRVEKTVIGESSTGVVNDNSKVTPLMKDLGGAFGWTPQDDKRLTLLMSTIRHDICNKDIWSSIAYTMGGGKTDRECYRRWNLYLAPPKKNAKKKRFTAQIDAIIMSKVVNCEKARPCWVDIAKLVNEPDGNRIRERWNNILNPKINHLPFSKEEDVRLYEGLQECGPKWTNIAKTFFNSARSDIQLKNRYKTVTFKQFYARVSTRVLKEEREKKANKPGATKTSKSIDSRQSMIENELKDLAEIQVAPYRIADNTHGNRAREDEQRLAKRLKVSIATKVLQEDIPRPPSGQMFTPLGASQILSRISKSERRSIMQEWIVKNYVPVNLTSLYRTLERYRQGKKLKPKWYCDGRTSERCTARTMNTHCYSHAEGPNATIK</sequence>
<dbReference type="Gene3D" id="1.10.10.60">
    <property type="entry name" value="Homeodomain-like"/>
    <property type="match status" value="3"/>
</dbReference>
<dbReference type="InterPro" id="IPR017930">
    <property type="entry name" value="Myb_dom"/>
</dbReference>
<evidence type="ECO:0000256" key="2">
    <source>
        <dbReference type="ARBA" id="ARBA00023125"/>
    </source>
</evidence>
<dbReference type="GO" id="GO:0042796">
    <property type="term" value="P:snRNA transcription by RNA polymerase III"/>
    <property type="evidence" value="ECO:0007669"/>
    <property type="project" value="TreeGrafter"/>
</dbReference>
<dbReference type="Pfam" id="PF00249">
    <property type="entry name" value="Myb_DNA-binding"/>
    <property type="match status" value="2"/>
</dbReference>
<gene>
    <name evidence="8" type="ORF">CDEB00056_LOCUS1440</name>
</gene>
<keyword evidence="3" id="KW-0804">Transcription</keyword>
<evidence type="ECO:0000313" key="8">
    <source>
        <dbReference type="EMBL" id="CAE0456599.1"/>
    </source>
</evidence>
<feature type="region of interest" description="Disordered" evidence="5">
    <location>
        <begin position="219"/>
        <end position="238"/>
    </location>
</feature>
<keyword evidence="2" id="KW-0238">DNA-binding</keyword>
<dbReference type="GO" id="GO:0019185">
    <property type="term" value="C:snRNA-activating protein complex"/>
    <property type="evidence" value="ECO:0007669"/>
    <property type="project" value="TreeGrafter"/>
</dbReference>
<feature type="domain" description="Myb-like" evidence="6">
    <location>
        <begin position="44"/>
        <end position="93"/>
    </location>
</feature>
<evidence type="ECO:0000256" key="1">
    <source>
        <dbReference type="ARBA" id="ARBA00023015"/>
    </source>
</evidence>
<dbReference type="GO" id="GO:0042795">
    <property type="term" value="P:snRNA transcription by RNA polymerase II"/>
    <property type="evidence" value="ECO:0007669"/>
    <property type="project" value="TreeGrafter"/>
</dbReference>
<protein>
    <submittedName>
        <fullName evidence="8">Uncharacterized protein</fullName>
    </submittedName>
</protein>
<feature type="domain" description="Myb-like" evidence="6">
    <location>
        <begin position="151"/>
        <end position="203"/>
    </location>
</feature>
<dbReference type="GO" id="GO:0001006">
    <property type="term" value="F:RNA polymerase III type 3 promoter sequence-specific DNA binding"/>
    <property type="evidence" value="ECO:0007669"/>
    <property type="project" value="TreeGrafter"/>
</dbReference>
<evidence type="ECO:0000259" key="6">
    <source>
        <dbReference type="PROSITE" id="PS50090"/>
    </source>
</evidence>
<evidence type="ECO:0000259" key="7">
    <source>
        <dbReference type="PROSITE" id="PS51294"/>
    </source>
</evidence>
<dbReference type="SMART" id="SM00717">
    <property type="entry name" value="SANT"/>
    <property type="match status" value="3"/>
</dbReference>
<evidence type="ECO:0000256" key="5">
    <source>
        <dbReference type="SAM" id="MobiDB-lite"/>
    </source>
</evidence>
<dbReference type="AlphaFoldDB" id="A0A7S3PV57"/>
<reference evidence="8" key="1">
    <citation type="submission" date="2021-01" db="EMBL/GenBank/DDBJ databases">
        <authorList>
            <person name="Corre E."/>
            <person name="Pelletier E."/>
            <person name="Niang G."/>
            <person name="Scheremetjew M."/>
            <person name="Finn R."/>
            <person name="Kale V."/>
            <person name="Holt S."/>
            <person name="Cochrane G."/>
            <person name="Meng A."/>
            <person name="Brown T."/>
            <person name="Cohen L."/>
        </authorList>
    </citation>
    <scope>NUCLEOTIDE SEQUENCE</scope>
    <source>
        <strain evidence="8">MM31A-1</strain>
    </source>
</reference>
<dbReference type="InterPro" id="IPR001005">
    <property type="entry name" value="SANT/Myb"/>
</dbReference>
<proteinExistence type="predicted"/>